<reference evidence="2 3" key="1">
    <citation type="submission" date="2023-10" db="EMBL/GenBank/DDBJ databases">
        <title>Genomes of two closely related lineages of the louse Polyplax serrata with different host specificities.</title>
        <authorList>
            <person name="Martinu J."/>
            <person name="Tarabai H."/>
            <person name="Stefka J."/>
            <person name="Hypsa V."/>
        </authorList>
    </citation>
    <scope>NUCLEOTIDE SEQUENCE [LARGE SCALE GENOMIC DNA]</scope>
    <source>
        <strain evidence="2">HR10_N</strain>
    </source>
</reference>
<name>A0AAN8PMR6_POLSC</name>
<evidence type="ECO:0000256" key="1">
    <source>
        <dbReference type="SAM" id="Phobius"/>
    </source>
</evidence>
<accession>A0AAN8PMR6</accession>
<comment type="caution">
    <text evidence="2">The sequence shown here is derived from an EMBL/GenBank/DDBJ whole genome shotgun (WGS) entry which is preliminary data.</text>
</comment>
<evidence type="ECO:0000313" key="3">
    <source>
        <dbReference type="Proteomes" id="UP001372834"/>
    </source>
</evidence>
<evidence type="ECO:0000313" key="2">
    <source>
        <dbReference type="EMBL" id="KAK6639518.1"/>
    </source>
</evidence>
<keyword evidence="1" id="KW-0472">Membrane</keyword>
<organism evidence="2 3">
    <name type="scientific">Polyplax serrata</name>
    <name type="common">Common mouse louse</name>
    <dbReference type="NCBI Taxonomy" id="468196"/>
    <lineage>
        <taxon>Eukaryota</taxon>
        <taxon>Metazoa</taxon>
        <taxon>Ecdysozoa</taxon>
        <taxon>Arthropoda</taxon>
        <taxon>Hexapoda</taxon>
        <taxon>Insecta</taxon>
        <taxon>Pterygota</taxon>
        <taxon>Neoptera</taxon>
        <taxon>Paraneoptera</taxon>
        <taxon>Psocodea</taxon>
        <taxon>Troctomorpha</taxon>
        <taxon>Phthiraptera</taxon>
        <taxon>Anoplura</taxon>
        <taxon>Polyplacidae</taxon>
        <taxon>Polyplax</taxon>
    </lineage>
</organism>
<feature type="transmembrane region" description="Helical" evidence="1">
    <location>
        <begin position="12"/>
        <end position="35"/>
    </location>
</feature>
<proteinExistence type="predicted"/>
<protein>
    <submittedName>
        <fullName evidence="2">Uncharacterized protein</fullName>
    </submittedName>
</protein>
<dbReference type="Proteomes" id="UP001372834">
    <property type="component" value="Unassembled WGS sequence"/>
</dbReference>
<gene>
    <name evidence="2" type="ORF">RUM43_007791</name>
</gene>
<dbReference type="EMBL" id="JAWJWE010000003">
    <property type="protein sequence ID" value="KAK6639518.1"/>
    <property type="molecule type" value="Genomic_DNA"/>
</dbReference>
<sequence>MSKYLFSWGQFNVALAPFFSLRDVPFLFWFCLVFFYKPRIQGKTYCTLGYEELIHAVLESLPFWHSLRLEIQASQTENLQYSPCQSGKERPLFEGSTLHSLYHQFHFSSSWHWSRVMAEQKRCVPPEDHFGMTGDHCLMKRL</sequence>
<keyword evidence="1" id="KW-0812">Transmembrane</keyword>
<keyword evidence="1" id="KW-1133">Transmembrane helix</keyword>
<dbReference type="AlphaFoldDB" id="A0AAN8PMR6"/>